<evidence type="ECO:0000259" key="6">
    <source>
        <dbReference type="Pfam" id="PF08281"/>
    </source>
</evidence>
<evidence type="ECO:0000256" key="2">
    <source>
        <dbReference type="ARBA" id="ARBA00023015"/>
    </source>
</evidence>
<dbReference type="GO" id="GO:0016987">
    <property type="term" value="F:sigma factor activity"/>
    <property type="evidence" value="ECO:0007669"/>
    <property type="project" value="UniProtKB-KW"/>
</dbReference>
<evidence type="ECO:0000313" key="8">
    <source>
        <dbReference type="Proteomes" id="UP000487757"/>
    </source>
</evidence>
<dbReference type="PANTHER" id="PTHR43133">
    <property type="entry name" value="RNA POLYMERASE ECF-TYPE SIGMA FACTO"/>
    <property type="match status" value="1"/>
</dbReference>
<dbReference type="InterPro" id="IPR013249">
    <property type="entry name" value="RNA_pol_sigma70_r4_t2"/>
</dbReference>
<proteinExistence type="inferred from homology"/>
<keyword evidence="4" id="KW-0804">Transcription</keyword>
<evidence type="ECO:0000256" key="1">
    <source>
        <dbReference type="ARBA" id="ARBA00010641"/>
    </source>
</evidence>
<keyword evidence="8" id="KW-1185">Reference proteome</keyword>
<dbReference type="InterPro" id="IPR039425">
    <property type="entry name" value="RNA_pol_sigma-70-like"/>
</dbReference>
<dbReference type="AlphaFoldDB" id="A0A7K0G542"/>
<dbReference type="InterPro" id="IPR007627">
    <property type="entry name" value="RNA_pol_sigma70_r2"/>
</dbReference>
<dbReference type="SUPFAM" id="SSF88946">
    <property type="entry name" value="Sigma2 domain of RNA polymerase sigma factors"/>
    <property type="match status" value="1"/>
</dbReference>
<keyword evidence="2" id="KW-0805">Transcription regulation</keyword>
<feature type="domain" description="RNA polymerase sigma-70 region 2" evidence="5">
    <location>
        <begin position="28"/>
        <end position="93"/>
    </location>
</feature>
<dbReference type="GO" id="GO:0003677">
    <property type="term" value="F:DNA binding"/>
    <property type="evidence" value="ECO:0007669"/>
    <property type="project" value="InterPro"/>
</dbReference>
<name>A0A7K0G542_9SPHI</name>
<evidence type="ECO:0000256" key="4">
    <source>
        <dbReference type="ARBA" id="ARBA00023163"/>
    </source>
</evidence>
<evidence type="ECO:0000313" key="7">
    <source>
        <dbReference type="EMBL" id="MRX78116.1"/>
    </source>
</evidence>
<dbReference type="Pfam" id="PF04542">
    <property type="entry name" value="Sigma70_r2"/>
    <property type="match status" value="1"/>
</dbReference>
<sequence>MKIVLVSIDDLELLNSLRGGNKAALDSIYTRYFNSLFQYGMRMLQDEDAVHDCMQDLFVNLWVKRNKLPDINNLRNYLISSLRNGINNFRLSEKKHESVQLNGEDHFDLKFTVESELIKKEEHNEKAVKLSVAMNKLTARQKEIIYLRYFEEMDYSEIAGVMDMTIKGTYKLSARALESLRLIMGVDKALVLAMLLSLKN</sequence>
<evidence type="ECO:0000256" key="3">
    <source>
        <dbReference type="ARBA" id="ARBA00023082"/>
    </source>
</evidence>
<keyword evidence="3" id="KW-0731">Sigma factor</keyword>
<dbReference type="InterPro" id="IPR013324">
    <property type="entry name" value="RNA_pol_sigma_r3/r4-like"/>
</dbReference>
<dbReference type="InterPro" id="IPR013325">
    <property type="entry name" value="RNA_pol_sigma_r2"/>
</dbReference>
<dbReference type="PANTHER" id="PTHR43133:SF46">
    <property type="entry name" value="RNA POLYMERASE SIGMA-70 FACTOR ECF SUBFAMILY"/>
    <property type="match status" value="1"/>
</dbReference>
<dbReference type="GO" id="GO:0006352">
    <property type="term" value="P:DNA-templated transcription initiation"/>
    <property type="evidence" value="ECO:0007669"/>
    <property type="project" value="InterPro"/>
</dbReference>
<dbReference type="Gene3D" id="1.10.10.10">
    <property type="entry name" value="Winged helix-like DNA-binding domain superfamily/Winged helix DNA-binding domain"/>
    <property type="match status" value="1"/>
</dbReference>
<accession>A0A7K0G542</accession>
<dbReference type="InterPro" id="IPR036388">
    <property type="entry name" value="WH-like_DNA-bd_sf"/>
</dbReference>
<dbReference type="InterPro" id="IPR014284">
    <property type="entry name" value="RNA_pol_sigma-70_dom"/>
</dbReference>
<feature type="domain" description="RNA polymerase sigma factor 70 region 4 type 2" evidence="6">
    <location>
        <begin position="130"/>
        <end position="179"/>
    </location>
</feature>
<evidence type="ECO:0000259" key="5">
    <source>
        <dbReference type="Pfam" id="PF04542"/>
    </source>
</evidence>
<protein>
    <submittedName>
        <fullName evidence="7">Sigma-70 family RNA polymerase sigma factor</fullName>
    </submittedName>
</protein>
<dbReference type="Pfam" id="PF08281">
    <property type="entry name" value="Sigma70_r4_2"/>
    <property type="match status" value="1"/>
</dbReference>
<gene>
    <name evidence="7" type="ORF">GJU39_18720</name>
</gene>
<dbReference type="EMBL" id="WKKH01000040">
    <property type="protein sequence ID" value="MRX78116.1"/>
    <property type="molecule type" value="Genomic_DNA"/>
</dbReference>
<dbReference type="Gene3D" id="1.10.1740.10">
    <property type="match status" value="1"/>
</dbReference>
<dbReference type="CDD" id="cd06171">
    <property type="entry name" value="Sigma70_r4"/>
    <property type="match status" value="1"/>
</dbReference>
<comment type="caution">
    <text evidence="7">The sequence shown here is derived from an EMBL/GenBank/DDBJ whole genome shotgun (WGS) entry which is preliminary data.</text>
</comment>
<reference evidence="7 8" key="1">
    <citation type="submission" date="2019-11" db="EMBL/GenBank/DDBJ databases">
        <title>Pedobacter petrophilus genome.</title>
        <authorList>
            <person name="Feldbauer M.J."/>
            <person name="Newman J.D."/>
        </authorList>
    </citation>
    <scope>NUCLEOTIDE SEQUENCE [LARGE SCALE GENOMIC DNA]</scope>
    <source>
        <strain evidence="7 8">LMG 29686</strain>
    </source>
</reference>
<dbReference type="SUPFAM" id="SSF88659">
    <property type="entry name" value="Sigma3 and sigma4 domains of RNA polymerase sigma factors"/>
    <property type="match status" value="1"/>
</dbReference>
<comment type="similarity">
    <text evidence="1">Belongs to the sigma-70 factor family. ECF subfamily.</text>
</comment>
<dbReference type="Proteomes" id="UP000487757">
    <property type="component" value="Unassembled WGS sequence"/>
</dbReference>
<organism evidence="7 8">
    <name type="scientific">Pedobacter petrophilus</name>
    <dbReference type="NCBI Taxonomy" id="1908241"/>
    <lineage>
        <taxon>Bacteria</taxon>
        <taxon>Pseudomonadati</taxon>
        <taxon>Bacteroidota</taxon>
        <taxon>Sphingobacteriia</taxon>
        <taxon>Sphingobacteriales</taxon>
        <taxon>Sphingobacteriaceae</taxon>
        <taxon>Pedobacter</taxon>
    </lineage>
</organism>
<dbReference type="NCBIfam" id="TIGR02937">
    <property type="entry name" value="sigma70-ECF"/>
    <property type="match status" value="1"/>
</dbReference>